<evidence type="ECO:0000313" key="16">
    <source>
        <dbReference type="Proteomes" id="UP001428341"/>
    </source>
</evidence>
<evidence type="ECO:0000259" key="14">
    <source>
        <dbReference type="Pfam" id="PF08263"/>
    </source>
</evidence>
<feature type="signal peptide" evidence="13">
    <location>
        <begin position="1"/>
        <end position="25"/>
    </location>
</feature>
<dbReference type="SMART" id="SM00369">
    <property type="entry name" value="LRR_TYP"/>
    <property type="match status" value="6"/>
</dbReference>
<dbReference type="InterPro" id="IPR046956">
    <property type="entry name" value="RLP23-like"/>
</dbReference>
<keyword evidence="8 12" id="KW-1133">Transmembrane helix</keyword>
<organism evidence="15 16">
    <name type="scientific">Citrus x changshan-huyou</name>
    <dbReference type="NCBI Taxonomy" id="2935761"/>
    <lineage>
        <taxon>Eukaryota</taxon>
        <taxon>Viridiplantae</taxon>
        <taxon>Streptophyta</taxon>
        <taxon>Embryophyta</taxon>
        <taxon>Tracheophyta</taxon>
        <taxon>Spermatophyta</taxon>
        <taxon>Magnoliopsida</taxon>
        <taxon>eudicotyledons</taxon>
        <taxon>Gunneridae</taxon>
        <taxon>Pentapetalae</taxon>
        <taxon>rosids</taxon>
        <taxon>malvids</taxon>
        <taxon>Sapindales</taxon>
        <taxon>Rutaceae</taxon>
        <taxon>Aurantioideae</taxon>
        <taxon>Citrus</taxon>
    </lineage>
</organism>
<keyword evidence="9 12" id="KW-0472">Membrane</keyword>
<comment type="similarity">
    <text evidence="2">Belongs to the RLP family.</text>
</comment>
<dbReference type="Pfam" id="PF13855">
    <property type="entry name" value="LRR_8"/>
    <property type="match status" value="1"/>
</dbReference>
<keyword evidence="10" id="KW-0675">Receptor</keyword>
<evidence type="ECO:0000256" key="1">
    <source>
        <dbReference type="ARBA" id="ARBA00004251"/>
    </source>
</evidence>
<evidence type="ECO:0000256" key="13">
    <source>
        <dbReference type="SAM" id="SignalP"/>
    </source>
</evidence>
<evidence type="ECO:0000256" key="5">
    <source>
        <dbReference type="ARBA" id="ARBA00022692"/>
    </source>
</evidence>
<comment type="caution">
    <text evidence="15">The sequence shown here is derived from an EMBL/GenBank/DDBJ whole genome shotgun (WGS) entry which is preliminary data.</text>
</comment>
<evidence type="ECO:0000256" key="8">
    <source>
        <dbReference type="ARBA" id="ARBA00022989"/>
    </source>
</evidence>
<keyword evidence="3" id="KW-1003">Cell membrane</keyword>
<dbReference type="PROSITE" id="PS51450">
    <property type="entry name" value="LRR"/>
    <property type="match status" value="1"/>
</dbReference>
<evidence type="ECO:0000256" key="12">
    <source>
        <dbReference type="SAM" id="Phobius"/>
    </source>
</evidence>
<name>A0AAP0QZW2_9ROSI</name>
<feature type="chain" id="PRO_5042969035" description="Leucine-rich repeat-containing N-terminal plant-type domain-containing protein" evidence="13">
    <location>
        <begin position="26"/>
        <end position="767"/>
    </location>
</feature>
<keyword evidence="7" id="KW-0677">Repeat</keyword>
<dbReference type="Proteomes" id="UP001428341">
    <property type="component" value="Unassembled WGS sequence"/>
</dbReference>
<reference evidence="15 16" key="1">
    <citation type="submission" date="2024-05" db="EMBL/GenBank/DDBJ databases">
        <title>Haplotype-resolved chromosome-level genome assembly of Huyou (Citrus changshanensis).</title>
        <authorList>
            <person name="Miao C."/>
            <person name="Chen W."/>
            <person name="Wu Y."/>
            <person name="Wang L."/>
            <person name="Zhao S."/>
            <person name="Grierson D."/>
            <person name="Xu C."/>
            <person name="Chen K."/>
        </authorList>
    </citation>
    <scope>NUCLEOTIDE SEQUENCE [LARGE SCALE GENOMIC DNA]</scope>
    <source>
        <strain evidence="15">01-14</strain>
        <tissue evidence="15">Leaf</tissue>
    </source>
</reference>
<dbReference type="AlphaFoldDB" id="A0AAP0QZW2"/>
<dbReference type="FunFam" id="3.80.10.10:FF:000111">
    <property type="entry name" value="LRR receptor-like serine/threonine-protein kinase ERECTA"/>
    <property type="match status" value="1"/>
</dbReference>
<keyword evidence="6 13" id="KW-0732">Signal</keyword>
<dbReference type="Pfam" id="PF08263">
    <property type="entry name" value="LRRNT_2"/>
    <property type="match status" value="1"/>
</dbReference>
<dbReference type="SUPFAM" id="SSF52058">
    <property type="entry name" value="L domain-like"/>
    <property type="match status" value="2"/>
</dbReference>
<dbReference type="InterPro" id="IPR003591">
    <property type="entry name" value="Leu-rich_rpt_typical-subtyp"/>
</dbReference>
<keyword evidence="16" id="KW-1185">Reference proteome</keyword>
<dbReference type="GO" id="GO:0005886">
    <property type="term" value="C:plasma membrane"/>
    <property type="evidence" value="ECO:0007669"/>
    <property type="project" value="UniProtKB-SubCell"/>
</dbReference>
<accession>A0AAP0QZW2</accession>
<evidence type="ECO:0000256" key="4">
    <source>
        <dbReference type="ARBA" id="ARBA00022614"/>
    </source>
</evidence>
<feature type="transmembrane region" description="Helical" evidence="12">
    <location>
        <begin position="719"/>
        <end position="736"/>
    </location>
</feature>
<dbReference type="FunFam" id="3.80.10.10:FF:000095">
    <property type="entry name" value="LRR receptor-like serine/threonine-protein kinase GSO1"/>
    <property type="match status" value="1"/>
</dbReference>
<dbReference type="PANTHER" id="PTHR48061">
    <property type="entry name" value="LEUCINE-RICH REPEAT RECEPTOR PROTEIN KINASE EMS1-LIKE-RELATED"/>
    <property type="match status" value="1"/>
</dbReference>
<dbReference type="Gene3D" id="3.80.10.10">
    <property type="entry name" value="Ribonuclease Inhibitor"/>
    <property type="match status" value="5"/>
</dbReference>
<evidence type="ECO:0000256" key="11">
    <source>
        <dbReference type="ARBA" id="ARBA00023180"/>
    </source>
</evidence>
<keyword evidence="11" id="KW-0325">Glycoprotein</keyword>
<evidence type="ECO:0000256" key="2">
    <source>
        <dbReference type="ARBA" id="ARBA00009592"/>
    </source>
</evidence>
<dbReference type="Pfam" id="PF00560">
    <property type="entry name" value="LRR_1"/>
    <property type="match status" value="7"/>
</dbReference>
<keyword evidence="5 12" id="KW-0812">Transmembrane</keyword>
<keyword evidence="4" id="KW-0433">Leucine-rich repeat</keyword>
<dbReference type="EMBL" id="JBCGBO010000002">
    <property type="protein sequence ID" value="KAK9221114.1"/>
    <property type="molecule type" value="Genomic_DNA"/>
</dbReference>
<dbReference type="PRINTS" id="PR00019">
    <property type="entry name" value="LEURICHRPT"/>
</dbReference>
<evidence type="ECO:0000313" key="15">
    <source>
        <dbReference type="EMBL" id="KAK9221114.1"/>
    </source>
</evidence>
<dbReference type="InterPro" id="IPR001611">
    <property type="entry name" value="Leu-rich_rpt"/>
</dbReference>
<proteinExistence type="inferred from homology"/>
<comment type="subcellular location">
    <subcellularLocation>
        <location evidence="1">Cell membrane</location>
        <topology evidence="1">Single-pass type I membrane protein</topology>
    </subcellularLocation>
</comment>
<dbReference type="InterPro" id="IPR013210">
    <property type="entry name" value="LRR_N_plant-typ"/>
</dbReference>
<sequence length="767" mass="86085">MGYITQPYQLLICLQLLLLHSQCSAILCSHDQSSALLQFKQLFSFQKDSSSRCEGYQQSRPKMMSWKEDADCCSWDGVTCDSVTGHVIGLDLSCSWLHGNIPSNSSLFFLPRLRKLNLAFNDFNYSKISSGFTEFPSLALLNLSTSNFIGSIPASLDLAYNELIGSIPSSIFELVNLSEIFVSFNNLSGSIELYDFAKLKNRRVLFLSSISLSVSTKLTVNSSFPNLLGLGLSACNISEFPDILKTQHQLEWLNLAKNQIRGRIPSWMWDIGVHILNTLNLSHNFLTSLERLPWKNLELLDLYSKSLQGSLLELPPHMRFFQASHNNLTGEIPSSFCNLSFIEYLILYNNSLSGQIPQCLGNTKLVALNLGMNNFHGRIPETYAKGCKLKILLLSGNHLEGQLPTSLISCVGLEVIYARNNNFSGPIPECLGNSTLKILDMRMNKFSGSLPRTFAKNIGNNQITDTFPHWLEVLPELQVLILRSNRFRGLTSDSKTRVRFPKLRVIDLSHNEFTDVLPTWYLHSFKAMMNGDNNRVENEAEYMIMRSTSFTSYESLILTMKGIDLQMERVLIIFTMIDLSSNRFQGGIPDVVGKLSSLKGLNISHTNLTGGIPSSLGDLKELEFLDLSSNKLVGQIPMQLASLKFLSVLNLSYNQLEGHVPRGTQFNTFQNDSYAGNPGLCGFPLSESCDMDEAPEPSSPTSFHEGDDSSWFDWKFAKMGYASGLVIGLSIAYMVFSTGRPWWFVKMIEEKQTTKVRRVSRRGSARR</sequence>
<evidence type="ECO:0000256" key="3">
    <source>
        <dbReference type="ARBA" id="ARBA00022475"/>
    </source>
</evidence>
<dbReference type="InterPro" id="IPR032675">
    <property type="entry name" value="LRR_dom_sf"/>
</dbReference>
<gene>
    <name evidence="15" type="ORF">WN944_009539</name>
</gene>
<feature type="domain" description="Leucine-rich repeat-containing N-terminal plant-type" evidence="14">
    <location>
        <begin position="30"/>
        <end position="81"/>
    </location>
</feature>
<evidence type="ECO:0000256" key="6">
    <source>
        <dbReference type="ARBA" id="ARBA00022729"/>
    </source>
</evidence>
<protein>
    <recommendedName>
        <fullName evidence="14">Leucine-rich repeat-containing N-terminal plant-type domain-containing protein</fullName>
    </recommendedName>
</protein>
<evidence type="ECO:0000256" key="9">
    <source>
        <dbReference type="ARBA" id="ARBA00023136"/>
    </source>
</evidence>
<evidence type="ECO:0000256" key="10">
    <source>
        <dbReference type="ARBA" id="ARBA00023170"/>
    </source>
</evidence>
<dbReference type="PANTHER" id="PTHR48061:SF46">
    <property type="entry name" value="LEUCINE-RICH REPEAT-CONTAINING N-TERMINAL PLANT-TYPE DOMAIN-CONTAINING PROTEIN"/>
    <property type="match status" value="1"/>
</dbReference>
<evidence type="ECO:0000256" key="7">
    <source>
        <dbReference type="ARBA" id="ARBA00022737"/>
    </source>
</evidence>